<dbReference type="PANTHER" id="PTHR43213:SF5">
    <property type="entry name" value="BIFUNCTIONAL DTTP_UTP PYROPHOSPHATASE_METHYLTRANSFERASE PROTEIN-RELATED"/>
    <property type="match status" value="1"/>
</dbReference>
<evidence type="ECO:0000256" key="4">
    <source>
        <dbReference type="HAMAP-Rule" id="MF_00528"/>
    </source>
</evidence>
<reference evidence="5" key="1">
    <citation type="journal article" date="2021" name="PeerJ">
        <title>Extensive microbial diversity within the chicken gut microbiome revealed by metagenomics and culture.</title>
        <authorList>
            <person name="Gilroy R."/>
            <person name="Ravi A."/>
            <person name="Getino M."/>
            <person name="Pursley I."/>
            <person name="Horton D.L."/>
            <person name="Alikhan N.F."/>
            <person name="Baker D."/>
            <person name="Gharbi K."/>
            <person name="Hall N."/>
            <person name="Watson M."/>
            <person name="Adriaenssens E.M."/>
            <person name="Foster-Nyarko E."/>
            <person name="Jarju S."/>
            <person name="Secka A."/>
            <person name="Antonio M."/>
            <person name="Oren A."/>
            <person name="Chaudhuri R.R."/>
            <person name="La Ragione R."/>
            <person name="Hildebrand F."/>
            <person name="Pallen M.J."/>
        </authorList>
    </citation>
    <scope>NUCLEOTIDE SEQUENCE</scope>
    <source>
        <strain evidence="5">5032</strain>
    </source>
</reference>
<dbReference type="InterPro" id="IPR029001">
    <property type="entry name" value="ITPase-like_fam"/>
</dbReference>
<keyword evidence="2 4" id="KW-0378">Hydrolase</keyword>
<evidence type="ECO:0000313" key="5">
    <source>
        <dbReference type="EMBL" id="HJA78319.1"/>
    </source>
</evidence>
<dbReference type="Gene3D" id="3.90.950.10">
    <property type="match status" value="1"/>
</dbReference>
<dbReference type="NCBIfam" id="TIGR00172">
    <property type="entry name" value="maf"/>
    <property type="match status" value="1"/>
</dbReference>
<feature type="site" description="Important for substrate specificity" evidence="4">
    <location>
        <position position="173"/>
    </location>
</feature>
<evidence type="ECO:0000313" key="6">
    <source>
        <dbReference type="Proteomes" id="UP000823821"/>
    </source>
</evidence>
<organism evidence="5 6">
    <name type="scientific">Candidatus Desulfovibrio intestinavium</name>
    <dbReference type="NCBI Taxonomy" id="2838534"/>
    <lineage>
        <taxon>Bacteria</taxon>
        <taxon>Pseudomonadati</taxon>
        <taxon>Thermodesulfobacteriota</taxon>
        <taxon>Desulfovibrionia</taxon>
        <taxon>Desulfovibrionales</taxon>
        <taxon>Desulfovibrionaceae</taxon>
        <taxon>Desulfovibrio</taxon>
    </lineage>
</organism>
<dbReference type="AlphaFoldDB" id="A0A9D2HM97"/>
<feature type="site" description="Important for substrate specificity" evidence="4">
    <location>
        <position position="90"/>
    </location>
</feature>
<dbReference type="PANTHER" id="PTHR43213">
    <property type="entry name" value="BIFUNCTIONAL DTTP/UTP PYROPHOSPHATASE/METHYLTRANSFERASE PROTEIN-RELATED"/>
    <property type="match status" value="1"/>
</dbReference>
<dbReference type="GO" id="GO:0047429">
    <property type="term" value="F:nucleoside triphosphate diphosphatase activity"/>
    <property type="evidence" value="ECO:0007669"/>
    <property type="project" value="UniProtKB-EC"/>
</dbReference>
<dbReference type="GO" id="GO:0005737">
    <property type="term" value="C:cytoplasm"/>
    <property type="evidence" value="ECO:0007669"/>
    <property type="project" value="UniProtKB-SubCell"/>
</dbReference>
<gene>
    <name evidence="5" type="primary">maf</name>
    <name evidence="5" type="ORF">H9784_01925</name>
</gene>
<name>A0A9D2HM97_9BACT</name>
<comment type="function">
    <text evidence="4">Nucleoside triphosphate pyrophosphatase that hydrolyzes dTTP and UTP. May have a dual role in cell division arrest and in preventing the incorporation of modified nucleotides into cellular nucleic acids.</text>
</comment>
<feature type="site" description="Important for substrate specificity" evidence="4">
    <location>
        <position position="28"/>
    </location>
</feature>
<comment type="similarity">
    <text evidence="4">Belongs to the Maf family. YhdE subfamily.</text>
</comment>
<comment type="caution">
    <text evidence="5">The sequence shown here is derived from an EMBL/GenBank/DDBJ whole genome shotgun (WGS) entry which is preliminary data.</text>
</comment>
<keyword evidence="3 4" id="KW-0546">Nucleotide metabolism</keyword>
<dbReference type="Proteomes" id="UP000823821">
    <property type="component" value="Unassembled WGS sequence"/>
</dbReference>
<evidence type="ECO:0000256" key="2">
    <source>
        <dbReference type="ARBA" id="ARBA00022801"/>
    </source>
</evidence>
<dbReference type="CDD" id="cd00555">
    <property type="entry name" value="Maf"/>
    <property type="match status" value="1"/>
</dbReference>
<feature type="active site" description="Proton acceptor" evidence="4">
    <location>
        <position position="89"/>
    </location>
</feature>
<dbReference type="HAMAP" id="MF_00528">
    <property type="entry name" value="Maf"/>
    <property type="match status" value="1"/>
</dbReference>
<dbReference type="EC" id="3.6.1.9" evidence="4"/>
<comment type="caution">
    <text evidence="4">Lacks conserved residue(s) required for the propagation of feature annotation.</text>
</comment>
<dbReference type="InterPro" id="IPR003697">
    <property type="entry name" value="Maf-like"/>
</dbReference>
<keyword evidence="4" id="KW-0963">Cytoplasm</keyword>
<protein>
    <recommendedName>
        <fullName evidence="4">dTTP/UTP pyrophosphatase</fullName>
        <shortName evidence="4">dTTPase/UTPase</shortName>
        <ecNumber evidence="4">3.6.1.9</ecNumber>
    </recommendedName>
    <alternativeName>
        <fullName evidence="4">Nucleoside triphosphate pyrophosphatase</fullName>
    </alternativeName>
    <alternativeName>
        <fullName evidence="4">Nucleotide pyrophosphatase</fullName>
        <shortName evidence="4">Nucleotide PPase</shortName>
    </alternativeName>
</protein>
<comment type="subcellular location">
    <subcellularLocation>
        <location evidence="4">Cytoplasm</location>
    </subcellularLocation>
</comment>
<comment type="cofactor">
    <cofactor evidence="1 4">
        <name>a divalent metal cation</name>
        <dbReference type="ChEBI" id="CHEBI:60240"/>
    </cofactor>
</comment>
<dbReference type="Pfam" id="PF02545">
    <property type="entry name" value="Maf"/>
    <property type="match status" value="1"/>
</dbReference>
<dbReference type="SUPFAM" id="SSF52972">
    <property type="entry name" value="ITPase-like"/>
    <property type="match status" value="1"/>
</dbReference>
<dbReference type="EMBL" id="DWZD01000015">
    <property type="protein sequence ID" value="HJA78319.1"/>
    <property type="molecule type" value="Genomic_DNA"/>
</dbReference>
<proteinExistence type="inferred from homology"/>
<dbReference type="PIRSF" id="PIRSF006305">
    <property type="entry name" value="Maf"/>
    <property type="match status" value="1"/>
</dbReference>
<reference evidence="5" key="2">
    <citation type="submission" date="2021-04" db="EMBL/GenBank/DDBJ databases">
        <authorList>
            <person name="Gilroy R."/>
        </authorList>
    </citation>
    <scope>NUCLEOTIDE SEQUENCE</scope>
    <source>
        <strain evidence="5">5032</strain>
    </source>
</reference>
<dbReference type="GO" id="GO:0009117">
    <property type="term" value="P:nucleotide metabolic process"/>
    <property type="evidence" value="ECO:0007669"/>
    <property type="project" value="UniProtKB-KW"/>
</dbReference>
<evidence type="ECO:0000256" key="3">
    <source>
        <dbReference type="ARBA" id="ARBA00023080"/>
    </source>
</evidence>
<accession>A0A9D2HM97</accession>
<evidence type="ECO:0000256" key="1">
    <source>
        <dbReference type="ARBA" id="ARBA00001968"/>
    </source>
</evidence>
<comment type="catalytic activity">
    <reaction evidence="4">
        <text>UTP + H2O = UMP + diphosphate + H(+)</text>
        <dbReference type="Rhea" id="RHEA:29395"/>
        <dbReference type="ChEBI" id="CHEBI:15377"/>
        <dbReference type="ChEBI" id="CHEBI:15378"/>
        <dbReference type="ChEBI" id="CHEBI:33019"/>
        <dbReference type="ChEBI" id="CHEBI:46398"/>
        <dbReference type="ChEBI" id="CHEBI:57865"/>
        <dbReference type="EC" id="3.6.1.9"/>
    </reaction>
</comment>
<comment type="catalytic activity">
    <reaction evidence="4">
        <text>dTTP + H2O = dTMP + diphosphate + H(+)</text>
        <dbReference type="Rhea" id="RHEA:28534"/>
        <dbReference type="ChEBI" id="CHEBI:15377"/>
        <dbReference type="ChEBI" id="CHEBI:15378"/>
        <dbReference type="ChEBI" id="CHEBI:33019"/>
        <dbReference type="ChEBI" id="CHEBI:37568"/>
        <dbReference type="ChEBI" id="CHEBI:63528"/>
        <dbReference type="EC" id="3.6.1.9"/>
    </reaction>
</comment>
<sequence length="213" mass="22498">MCEGNAGLPPIFALAPGLELALASRSPRRRQFLEEWGLSYRMVSGGKTEPRPQAGEEPAAYARRAARSKALDAAAAGCGGAGRILLAADTIVALGADILGKPDHRGQALAMLRRLSGRTHEVISAVCLLGPDGEEVVFHDTSRVRFAAWPEEVLRAYVATGEPDDKAGAYAVQGQGAFLVEAVEGSWSTVVGLPVTQLAREMLARGWLRPLAG</sequence>